<evidence type="ECO:0000313" key="2">
    <source>
        <dbReference type="Proteomes" id="UP000828048"/>
    </source>
</evidence>
<organism evidence="1 2">
    <name type="scientific">Vaccinium darrowii</name>
    <dbReference type="NCBI Taxonomy" id="229202"/>
    <lineage>
        <taxon>Eukaryota</taxon>
        <taxon>Viridiplantae</taxon>
        <taxon>Streptophyta</taxon>
        <taxon>Embryophyta</taxon>
        <taxon>Tracheophyta</taxon>
        <taxon>Spermatophyta</taxon>
        <taxon>Magnoliopsida</taxon>
        <taxon>eudicotyledons</taxon>
        <taxon>Gunneridae</taxon>
        <taxon>Pentapetalae</taxon>
        <taxon>asterids</taxon>
        <taxon>Ericales</taxon>
        <taxon>Ericaceae</taxon>
        <taxon>Vaccinioideae</taxon>
        <taxon>Vaccinieae</taxon>
        <taxon>Vaccinium</taxon>
    </lineage>
</organism>
<sequence length="841" mass="94351">MDPPPSPQPSLSSMETPPFSHLPFQPDTSCSSPWDWSDFLDFNLESDQFDQLNDTSLINPDLSPLPPPPPLTEPGPSPDSDPDRVRKRDPRLTCPNYIARVPCSCPELDEEKVEEEEGLPGKKRVRAVDNKRAVDKVGRAVDKTGAVRCQVPLCGVDIRELKGYHKRHRVCLRCATAVDVVLDGVRKRYCQQCGKFHILSDFDEGKRSCRRKLERHNNRRRRKPCESRVGDEKEPHGLVWADDEACENENGKESICLSNQIAEREPLLESEEGRISRLCSNPGSENNQNDSGVSFVASGEAQIAGEKDESKYARSPSFCDDKSAYSSMCPTGRISFKLYDWNPAEFPRRLRHQIFQWLASMPVELEGYIRPGCTILTVFIAMPNSMWVKLLEDPVVFVRNFVAVPGKMLSGRSNILVFLDNVLFRAVRDGTSVMRVKVKEQAPKLHYVRPSCFEAGKPMEFVACGSNLLQPKFRFLISFAGKYLAYDYCFPSLCGESGDTEGVPASFDHQLLKICVPHTEPDLFGPAFIEVENESGLSNFIPILIGSKDICSEIKIMEHRFESSLCLNGSKFMTSSSSSDACEVSVLKQTALSQYIVDTAWLLRKPALEDIEHILTLSQIGRFNRLLTFLIDSESTSILERVLHRIETTVDYNELYKLGYGIADTDMKLLQSNLGCAREILCQRLQPNGNSVQHCGNLVQKVCGLYRSSGTDMLSITFSDQVMESIERGNLDAITESNSEDQSMNLPLLSRDVVKRMNLLEERPRKSCSRLFTNKYLASHRLIFVIAAAAVCFGTCAVVFHPQQIGHFATTIRRRHALETAAGTGCLEVEVTLSIKYTVKP</sequence>
<dbReference type="EMBL" id="CM037151">
    <property type="protein sequence ID" value="KAH7842592.1"/>
    <property type="molecule type" value="Genomic_DNA"/>
</dbReference>
<dbReference type="Proteomes" id="UP000828048">
    <property type="component" value="Chromosome 1"/>
</dbReference>
<protein>
    <submittedName>
        <fullName evidence="1">Uncharacterized protein</fullName>
    </submittedName>
</protein>
<reference evidence="1 2" key="1">
    <citation type="journal article" date="2021" name="Hortic Res">
        <title>High-quality reference genome and annotation aids understanding of berry development for evergreen blueberry (Vaccinium darrowii).</title>
        <authorList>
            <person name="Yu J."/>
            <person name="Hulse-Kemp A.M."/>
            <person name="Babiker E."/>
            <person name="Staton M."/>
        </authorList>
    </citation>
    <scope>NUCLEOTIDE SEQUENCE [LARGE SCALE GENOMIC DNA]</scope>
    <source>
        <strain evidence="2">cv. NJ 8807/NJ 8810</strain>
        <tissue evidence="1">Young leaf</tissue>
    </source>
</reference>
<comment type="caution">
    <text evidence="1">The sequence shown here is derived from an EMBL/GenBank/DDBJ whole genome shotgun (WGS) entry which is preliminary data.</text>
</comment>
<evidence type="ECO:0000313" key="1">
    <source>
        <dbReference type="EMBL" id="KAH7842592.1"/>
    </source>
</evidence>
<proteinExistence type="predicted"/>
<gene>
    <name evidence="1" type="ORF">Vadar_007069</name>
</gene>
<name>A0ACB7XP65_9ERIC</name>
<accession>A0ACB7XP65</accession>
<keyword evidence="2" id="KW-1185">Reference proteome</keyword>